<dbReference type="EMBL" id="JBBMFF010000230">
    <property type="protein sequence ID" value="MEQ2511423.1"/>
    <property type="molecule type" value="Genomic_DNA"/>
</dbReference>
<evidence type="ECO:0000313" key="1">
    <source>
        <dbReference type="EMBL" id="MEQ2511423.1"/>
    </source>
</evidence>
<protein>
    <submittedName>
        <fullName evidence="1">Uncharacterized protein</fullName>
    </submittedName>
</protein>
<reference evidence="1 2" key="1">
    <citation type="submission" date="2024-03" db="EMBL/GenBank/DDBJ databases">
        <title>Human intestinal bacterial collection.</title>
        <authorList>
            <person name="Pauvert C."/>
            <person name="Hitch T.C.A."/>
            <person name="Clavel T."/>
        </authorList>
    </citation>
    <scope>NUCLEOTIDE SEQUENCE [LARGE SCALE GENOMIC DNA]</scope>
    <source>
        <strain evidence="1 2">CLA-AA-H192</strain>
    </source>
</reference>
<accession>A0ABV1G7L7</accession>
<organism evidence="1 2">
    <name type="scientific">Faecousia intestinalis</name>
    <dbReference type="NCBI Taxonomy" id="3133167"/>
    <lineage>
        <taxon>Bacteria</taxon>
        <taxon>Bacillati</taxon>
        <taxon>Bacillota</taxon>
        <taxon>Clostridia</taxon>
        <taxon>Eubacteriales</taxon>
        <taxon>Oscillospiraceae</taxon>
        <taxon>Faecousia</taxon>
    </lineage>
</organism>
<proteinExistence type="predicted"/>
<comment type="caution">
    <text evidence="1">The sequence shown here is derived from an EMBL/GenBank/DDBJ whole genome shotgun (WGS) entry which is preliminary data.</text>
</comment>
<name>A0ABV1G7L7_9FIRM</name>
<gene>
    <name evidence="1" type="ORF">WMO66_09210</name>
</gene>
<evidence type="ECO:0000313" key="2">
    <source>
        <dbReference type="Proteomes" id="UP001491552"/>
    </source>
</evidence>
<dbReference type="RefSeq" id="WP_349136121.1">
    <property type="nucleotide sequence ID" value="NZ_JBBMFF010000230.1"/>
</dbReference>
<sequence>MERRKVYVDVDVSILKNGKVYPRRFRYEDGTVFQVERLIDTCKAQSTRVGGEGIRYTVMILGHVRYLFDERGKWFVEAKVV</sequence>
<dbReference type="Proteomes" id="UP001491552">
    <property type="component" value="Unassembled WGS sequence"/>
</dbReference>
<keyword evidence="2" id="KW-1185">Reference proteome</keyword>